<evidence type="ECO:0000256" key="6">
    <source>
        <dbReference type="SAM" id="Phobius"/>
    </source>
</evidence>
<dbReference type="STRING" id="1408157.A0A1J7IB45"/>
<dbReference type="InParanoid" id="A0A1J7IB45"/>
<comment type="subcellular location">
    <subcellularLocation>
        <location evidence="1">Membrane</location>
        <topology evidence="1">Single-pass membrane protein</topology>
    </subcellularLocation>
</comment>
<evidence type="ECO:0000313" key="8">
    <source>
        <dbReference type="Proteomes" id="UP000182658"/>
    </source>
</evidence>
<evidence type="ECO:0008006" key="9">
    <source>
        <dbReference type="Google" id="ProtNLM"/>
    </source>
</evidence>
<protein>
    <recommendedName>
        <fullName evidence="9">Cytochrome oxidase c assembly-domain-containing protein</fullName>
    </recommendedName>
</protein>
<dbReference type="Proteomes" id="UP000182658">
    <property type="component" value="Unassembled WGS sequence"/>
</dbReference>
<dbReference type="OrthoDB" id="4205486at2759"/>
<evidence type="ECO:0000256" key="3">
    <source>
        <dbReference type="ARBA" id="ARBA00022989"/>
    </source>
</evidence>
<evidence type="ECO:0000256" key="4">
    <source>
        <dbReference type="ARBA" id="ARBA00023136"/>
    </source>
</evidence>
<accession>A0A1J7IB45</accession>
<feature type="compositionally biased region" description="Polar residues" evidence="5">
    <location>
        <begin position="1"/>
        <end position="21"/>
    </location>
</feature>
<feature type="region of interest" description="Disordered" evidence="5">
    <location>
        <begin position="209"/>
        <end position="275"/>
    </location>
</feature>
<evidence type="ECO:0000313" key="7">
    <source>
        <dbReference type="EMBL" id="OIW24678.1"/>
    </source>
</evidence>
<name>A0A1J7IB45_9PEZI</name>
<gene>
    <name evidence="7" type="ORF">CONLIGDRAFT_636803</name>
</gene>
<proteinExistence type="predicted"/>
<dbReference type="AlphaFoldDB" id="A0A1J7IB45"/>
<feature type="compositionally biased region" description="Polar residues" evidence="5">
    <location>
        <begin position="214"/>
        <end position="228"/>
    </location>
</feature>
<feature type="compositionally biased region" description="Basic and acidic residues" evidence="5">
    <location>
        <begin position="312"/>
        <end position="326"/>
    </location>
</feature>
<evidence type="ECO:0000256" key="1">
    <source>
        <dbReference type="ARBA" id="ARBA00004167"/>
    </source>
</evidence>
<feature type="region of interest" description="Disordered" evidence="5">
    <location>
        <begin position="1"/>
        <end position="80"/>
    </location>
</feature>
<dbReference type="Pfam" id="PF14880">
    <property type="entry name" value="COX14"/>
    <property type="match status" value="1"/>
</dbReference>
<feature type="transmembrane region" description="Helical" evidence="6">
    <location>
        <begin position="120"/>
        <end position="140"/>
    </location>
</feature>
<sequence>MAISTTGPRSVSDATRFTSTTPHAESKSSSPSLASSSTSQPAASGRFSRTATAAASASRLPPAAGRPSPSPSPLLAGETPEQRVARLRAAHEAAKKAQSSKIDVIISRGRRFFDTAHKTAVLGLIGFTAVAGLLTVYTAADMIMYNKKRKAEFIEAQRKMAADSLEAARLAYMTNKATPEQIALVEEALERESGAEGSIFSKLPSIIGAPKPVSTEQPGNQEGDNSSIADAAAAAWASAQEQETQQQQTPETPKKAGGIRSWFSSSLGKSEESEDITKRFGWEGLSEEDDAAGVRDSDLVRAVEEKQAHLREKAHKALEREKEKQRAGGPLDRVGIDAEKSAPPSKKWWPW</sequence>
<feature type="region of interest" description="Disordered" evidence="5">
    <location>
        <begin position="312"/>
        <end position="351"/>
    </location>
</feature>
<feature type="compositionally biased region" description="Low complexity" evidence="5">
    <location>
        <begin position="229"/>
        <end position="251"/>
    </location>
</feature>
<evidence type="ECO:0000256" key="2">
    <source>
        <dbReference type="ARBA" id="ARBA00022692"/>
    </source>
</evidence>
<reference evidence="7 8" key="1">
    <citation type="submission" date="2016-10" db="EMBL/GenBank/DDBJ databases">
        <title>Draft genome sequence of Coniochaeta ligniaria NRRL30616, a lignocellulolytic fungus for bioabatement of inhibitors in plant biomass hydrolysates.</title>
        <authorList>
            <consortium name="DOE Joint Genome Institute"/>
            <person name="Jimenez D.J."/>
            <person name="Hector R.E."/>
            <person name="Riley R."/>
            <person name="Sun H."/>
            <person name="Grigoriev I.V."/>
            <person name="Van Elsas J.D."/>
            <person name="Nichols N.N."/>
        </authorList>
    </citation>
    <scope>NUCLEOTIDE SEQUENCE [LARGE SCALE GENOMIC DNA]</scope>
    <source>
        <strain evidence="7 8">NRRL 30616</strain>
    </source>
</reference>
<dbReference type="GO" id="GO:0016020">
    <property type="term" value="C:membrane"/>
    <property type="evidence" value="ECO:0007669"/>
    <property type="project" value="UniProtKB-SubCell"/>
</dbReference>
<dbReference type="EMBL" id="KV875103">
    <property type="protein sequence ID" value="OIW24678.1"/>
    <property type="molecule type" value="Genomic_DNA"/>
</dbReference>
<keyword evidence="3 6" id="KW-1133">Transmembrane helix</keyword>
<feature type="compositionally biased region" description="Low complexity" evidence="5">
    <location>
        <begin position="27"/>
        <end position="77"/>
    </location>
</feature>
<keyword evidence="8" id="KW-1185">Reference proteome</keyword>
<keyword evidence="2 6" id="KW-0812">Transmembrane</keyword>
<dbReference type="InterPro" id="IPR029208">
    <property type="entry name" value="COX14"/>
</dbReference>
<organism evidence="7 8">
    <name type="scientific">Coniochaeta ligniaria NRRL 30616</name>
    <dbReference type="NCBI Taxonomy" id="1408157"/>
    <lineage>
        <taxon>Eukaryota</taxon>
        <taxon>Fungi</taxon>
        <taxon>Dikarya</taxon>
        <taxon>Ascomycota</taxon>
        <taxon>Pezizomycotina</taxon>
        <taxon>Sordariomycetes</taxon>
        <taxon>Sordariomycetidae</taxon>
        <taxon>Coniochaetales</taxon>
        <taxon>Coniochaetaceae</taxon>
        <taxon>Coniochaeta</taxon>
    </lineage>
</organism>
<keyword evidence="4 6" id="KW-0472">Membrane</keyword>
<evidence type="ECO:0000256" key="5">
    <source>
        <dbReference type="SAM" id="MobiDB-lite"/>
    </source>
</evidence>